<dbReference type="GO" id="GO:0005886">
    <property type="term" value="C:plasma membrane"/>
    <property type="evidence" value="ECO:0007669"/>
    <property type="project" value="UniProtKB-SubCell"/>
</dbReference>
<dbReference type="CDD" id="cd07984">
    <property type="entry name" value="LPLAT_LABLAT-like"/>
    <property type="match status" value="1"/>
</dbReference>
<evidence type="ECO:0000256" key="1">
    <source>
        <dbReference type="ARBA" id="ARBA00004533"/>
    </source>
</evidence>
<protein>
    <submittedName>
        <fullName evidence="7">Lipid A biosynthesis acyltransferase</fullName>
    </submittedName>
</protein>
<keyword evidence="2" id="KW-1003">Cell membrane</keyword>
<evidence type="ECO:0000256" key="2">
    <source>
        <dbReference type="ARBA" id="ARBA00022475"/>
    </source>
</evidence>
<keyword evidence="8" id="KW-1185">Reference proteome</keyword>
<evidence type="ECO:0000256" key="4">
    <source>
        <dbReference type="ARBA" id="ARBA00022679"/>
    </source>
</evidence>
<dbReference type="RefSeq" id="WP_015812088.1">
    <property type="nucleotide sequence ID" value="NC_013037.1"/>
</dbReference>
<accession>C6W2I4</accession>
<evidence type="ECO:0000313" key="8">
    <source>
        <dbReference type="Proteomes" id="UP000002011"/>
    </source>
</evidence>
<sequence length="305" mass="36197">MKAFSTHLFLMLLNAVSKLSWGALYKLSDIVRFLIFDIGQYRKKVVLQNMRNSFPELSETKIHEIAAKFYRNFTDIIFETIKLKSIKKDDLLQRFDLEMPILMHYFEKRQNAVVVAGHLGNWEMLNLFASAKLPHQIVVVYHELQNDTFEDWFKNVRTRFGTEMVTMKEAISKAFEPRDRPFLFVLINDQSAVPEKAFWTKFLNQDTGVYRGVELIARRLNAPVLYMGILKNEMRRGFYKAYFKLITEKPKQEPTNSILQKQIGFLEADIRRQPDNWLWTHKRWKHPRPAHLNPLQLLQETQKSE</sequence>
<dbReference type="eggNOG" id="COG1560">
    <property type="taxonomic scope" value="Bacteria"/>
</dbReference>
<dbReference type="EMBL" id="CP001619">
    <property type="protein sequence ID" value="ACT93838.1"/>
    <property type="molecule type" value="Genomic_DNA"/>
</dbReference>
<proteinExistence type="predicted"/>
<dbReference type="STRING" id="471854.Dfer_2621"/>
<dbReference type="KEGG" id="dfe:Dfer_2621"/>
<dbReference type="InterPro" id="IPR004960">
    <property type="entry name" value="LipA_acyltrans"/>
</dbReference>
<dbReference type="PANTHER" id="PTHR30606">
    <property type="entry name" value="LIPID A BIOSYNTHESIS LAUROYL ACYLTRANSFERASE"/>
    <property type="match status" value="1"/>
</dbReference>
<dbReference type="GO" id="GO:0016746">
    <property type="term" value="F:acyltransferase activity"/>
    <property type="evidence" value="ECO:0007669"/>
    <property type="project" value="UniProtKB-KW"/>
</dbReference>
<dbReference type="Pfam" id="PF03279">
    <property type="entry name" value="Lip_A_acyltrans"/>
    <property type="match status" value="1"/>
</dbReference>
<gene>
    <name evidence="7" type="ordered locus">Dfer_2621</name>
</gene>
<keyword evidence="6 7" id="KW-0012">Acyltransferase</keyword>
<evidence type="ECO:0000256" key="3">
    <source>
        <dbReference type="ARBA" id="ARBA00022519"/>
    </source>
</evidence>
<keyword evidence="4 7" id="KW-0808">Transferase</keyword>
<evidence type="ECO:0000256" key="5">
    <source>
        <dbReference type="ARBA" id="ARBA00023136"/>
    </source>
</evidence>
<dbReference type="AlphaFoldDB" id="C6W2I4"/>
<evidence type="ECO:0000256" key="6">
    <source>
        <dbReference type="ARBA" id="ARBA00023315"/>
    </source>
</evidence>
<reference evidence="7 8" key="1">
    <citation type="journal article" date="2009" name="Stand. Genomic Sci.">
        <title>Complete genome sequence of Dyadobacter fermentans type strain (NS114).</title>
        <authorList>
            <person name="Lang E."/>
            <person name="Lapidus A."/>
            <person name="Chertkov O."/>
            <person name="Brettin T."/>
            <person name="Detter J.C."/>
            <person name="Han C."/>
            <person name="Copeland A."/>
            <person name="Glavina Del Rio T."/>
            <person name="Nolan M."/>
            <person name="Chen F."/>
            <person name="Lucas S."/>
            <person name="Tice H."/>
            <person name="Cheng J.F."/>
            <person name="Land M."/>
            <person name="Hauser L."/>
            <person name="Chang Y.J."/>
            <person name="Jeffries C.D."/>
            <person name="Kopitz M."/>
            <person name="Bruce D."/>
            <person name="Goodwin L."/>
            <person name="Pitluck S."/>
            <person name="Ovchinnikova G."/>
            <person name="Pati A."/>
            <person name="Ivanova N."/>
            <person name="Mavrommatis K."/>
            <person name="Chen A."/>
            <person name="Palaniappan K."/>
            <person name="Chain P."/>
            <person name="Bristow J."/>
            <person name="Eisen J.A."/>
            <person name="Markowitz V."/>
            <person name="Hugenholtz P."/>
            <person name="Goker M."/>
            <person name="Rohde M."/>
            <person name="Kyrpides N.C."/>
            <person name="Klenk H.P."/>
        </authorList>
    </citation>
    <scope>NUCLEOTIDE SEQUENCE [LARGE SCALE GENOMIC DNA]</scope>
    <source>
        <strain evidence="8">ATCC 700827 / DSM 18053 / CIP 107007 / KCTC 52180 / NS114</strain>
    </source>
</reference>
<keyword evidence="5" id="KW-0472">Membrane</keyword>
<dbReference type="HOGENOM" id="CLU_049421_4_1_10"/>
<name>C6W2I4_DYAFD</name>
<dbReference type="OrthoDB" id="9801955at2"/>
<dbReference type="GO" id="GO:0009247">
    <property type="term" value="P:glycolipid biosynthetic process"/>
    <property type="evidence" value="ECO:0007669"/>
    <property type="project" value="UniProtKB-ARBA"/>
</dbReference>
<evidence type="ECO:0000313" key="7">
    <source>
        <dbReference type="EMBL" id="ACT93838.1"/>
    </source>
</evidence>
<dbReference type="Proteomes" id="UP000002011">
    <property type="component" value="Chromosome"/>
</dbReference>
<dbReference type="PANTHER" id="PTHR30606:SF10">
    <property type="entry name" value="PHOSPHATIDYLINOSITOL MANNOSIDE ACYLTRANSFERASE"/>
    <property type="match status" value="1"/>
</dbReference>
<comment type="subcellular location">
    <subcellularLocation>
        <location evidence="1">Cell inner membrane</location>
    </subcellularLocation>
</comment>
<organism evidence="7 8">
    <name type="scientific">Dyadobacter fermentans (strain ATCC 700827 / DSM 18053 / CIP 107007 / KCTC 52180 / NS114)</name>
    <dbReference type="NCBI Taxonomy" id="471854"/>
    <lineage>
        <taxon>Bacteria</taxon>
        <taxon>Pseudomonadati</taxon>
        <taxon>Bacteroidota</taxon>
        <taxon>Cytophagia</taxon>
        <taxon>Cytophagales</taxon>
        <taxon>Spirosomataceae</taxon>
        <taxon>Dyadobacter</taxon>
    </lineage>
</organism>
<keyword evidence="3" id="KW-0997">Cell inner membrane</keyword>